<dbReference type="SUPFAM" id="SSF47384">
    <property type="entry name" value="Homodimeric domain of signal transducing histidine kinase"/>
    <property type="match status" value="1"/>
</dbReference>
<dbReference type="Gene3D" id="1.10.287.130">
    <property type="match status" value="1"/>
</dbReference>
<organism evidence="8 9">
    <name type="scientific">Chroogloeocystis siderophila 5.2 s.c.1</name>
    <dbReference type="NCBI Taxonomy" id="247279"/>
    <lineage>
        <taxon>Bacteria</taxon>
        <taxon>Bacillati</taxon>
        <taxon>Cyanobacteriota</taxon>
        <taxon>Cyanophyceae</taxon>
        <taxon>Oscillatoriophycideae</taxon>
        <taxon>Chroococcales</taxon>
        <taxon>Chroococcaceae</taxon>
        <taxon>Chroogloeocystis</taxon>
    </lineage>
</organism>
<dbReference type="InterPro" id="IPR004358">
    <property type="entry name" value="Sig_transdc_His_kin-like_C"/>
</dbReference>
<comment type="caution">
    <text evidence="8">The sequence shown here is derived from an EMBL/GenBank/DDBJ whole genome shotgun (WGS) entry which is preliminary data.</text>
</comment>
<dbReference type="PROSITE" id="PS50109">
    <property type="entry name" value="HIS_KIN"/>
    <property type="match status" value="1"/>
</dbReference>
<dbReference type="PRINTS" id="PR00344">
    <property type="entry name" value="BCTRLSENSOR"/>
</dbReference>
<dbReference type="RefSeq" id="WP_073549534.1">
    <property type="nucleotide sequence ID" value="NZ_CAWMVK010000042.1"/>
</dbReference>
<keyword evidence="6" id="KW-0175">Coiled coil</keyword>
<dbReference type="PANTHER" id="PTHR43065">
    <property type="entry name" value="SENSOR HISTIDINE KINASE"/>
    <property type="match status" value="1"/>
</dbReference>
<dbReference type="EC" id="2.7.13.3" evidence="2"/>
<dbReference type="EMBL" id="MRCC01000008">
    <property type="protein sequence ID" value="OKH26390.1"/>
    <property type="molecule type" value="Genomic_DNA"/>
</dbReference>
<keyword evidence="4 8" id="KW-0418">Kinase</keyword>
<evidence type="ECO:0000313" key="9">
    <source>
        <dbReference type="Proteomes" id="UP000185984"/>
    </source>
</evidence>
<feature type="domain" description="Histidine kinase" evidence="7">
    <location>
        <begin position="94"/>
        <end position="325"/>
    </location>
</feature>
<evidence type="ECO:0000256" key="1">
    <source>
        <dbReference type="ARBA" id="ARBA00000085"/>
    </source>
</evidence>
<feature type="coiled-coil region" evidence="6">
    <location>
        <begin position="2"/>
        <end position="85"/>
    </location>
</feature>
<evidence type="ECO:0000256" key="2">
    <source>
        <dbReference type="ARBA" id="ARBA00012438"/>
    </source>
</evidence>
<evidence type="ECO:0000256" key="4">
    <source>
        <dbReference type="ARBA" id="ARBA00022777"/>
    </source>
</evidence>
<comment type="catalytic activity">
    <reaction evidence="1">
        <text>ATP + protein L-histidine = ADP + protein N-phospho-L-histidine.</text>
        <dbReference type="EC" id="2.7.13.3"/>
    </reaction>
</comment>
<dbReference type="InterPro" id="IPR036890">
    <property type="entry name" value="HATPase_C_sf"/>
</dbReference>
<dbReference type="AlphaFoldDB" id="A0A1U7HS10"/>
<dbReference type="InterPro" id="IPR003661">
    <property type="entry name" value="HisK_dim/P_dom"/>
</dbReference>
<keyword evidence="3" id="KW-0597">Phosphoprotein</keyword>
<gene>
    <name evidence="8" type="ORF">NIES1031_11595</name>
</gene>
<evidence type="ECO:0000259" key="7">
    <source>
        <dbReference type="PROSITE" id="PS50109"/>
    </source>
</evidence>
<dbReference type="InterPro" id="IPR036097">
    <property type="entry name" value="HisK_dim/P_sf"/>
</dbReference>
<protein>
    <recommendedName>
        <fullName evidence="2">histidine kinase</fullName>
        <ecNumber evidence="2">2.7.13.3</ecNumber>
    </recommendedName>
</protein>
<reference evidence="8 9" key="1">
    <citation type="submission" date="2016-11" db="EMBL/GenBank/DDBJ databases">
        <title>Draft Genome Sequences of Nine Cyanobacterial Strains from Diverse Habitats.</title>
        <authorList>
            <person name="Zhu T."/>
            <person name="Hou S."/>
            <person name="Lu X."/>
            <person name="Hess W.R."/>
        </authorList>
    </citation>
    <scope>NUCLEOTIDE SEQUENCE [LARGE SCALE GENOMIC DNA]</scope>
    <source>
        <strain evidence="8 9">5.2 s.c.1</strain>
    </source>
</reference>
<dbReference type="SMART" id="SM00387">
    <property type="entry name" value="HATPase_c"/>
    <property type="match status" value="1"/>
</dbReference>
<dbReference type="STRING" id="247279.NIES1031_11595"/>
<evidence type="ECO:0000313" key="8">
    <source>
        <dbReference type="EMBL" id="OKH26390.1"/>
    </source>
</evidence>
<accession>A0A1U7HS10</accession>
<dbReference type="CDD" id="cd00082">
    <property type="entry name" value="HisKA"/>
    <property type="match status" value="1"/>
</dbReference>
<dbReference type="GO" id="GO:0000155">
    <property type="term" value="F:phosphorelay sensor kinase activity"/>
    <property type="evidence" value="ECO:0007669"/>
    <property type="project" value="InterPro"/>
</dbReference>
<sequence length="327" mass="36854">MSREFEFEVEQLNKEIRILKKQLERSEIDRAKLEAMNRTKESLLKHVICDLQEYQNILEKKNADLEQAFNELTAMKNKLVETEKMAALGSLVAGVAHEINTPVGTTITLASTLMDATRSLMATIKTGQLKRSMLNNYLELAQESTSLMLNNLHRAGELVQSFKQVAVDQSSLEQRRFRVKPYLEEIITSLSPQLKKESHIVTMTGDDSLTIYSYPGALAQVITNLVTNSMIHGYTQHQSGHLRFNVMQDNHQIVIQYRDDGCGIPPENLEKIFEPFFTTAREKGGTGLGLHITYNLVTQKLQGRIAVQSEVAKGTQFTIELPTSVIS</sequence>
<dbReference type="CDD" id="cd00075">
    <property type="entry name" value="HATPase"/>
    <property type="match status" value="1"/>
</dbReference>
<dbReference type="Proteomes" id="UP000185984">
    <property type="component" value="Unassembled WGS sequence"/>
</dbReference>
<name>A0A1U7HS10_9CHRO</name>
<dbReference type="Pfam" id="PF02518">
    <property type="entry name" value="HATPase_c"/>
    <property type="match status" value="1"/>
</dbReference>
<proteinExistence type="predicted"/>
<keyword evidence="9" id="KW-1185">Reference proteome</keyword>
<dbReference type="OrthoDB" id="9773246at2"/>
<dbReference type="InterPro" id="IPR003594">
    <property type="entry name" value="HATPase_dom"/>
</dbReference>
<keyword evidence="4 8" id="KW-0808">Transferase</keyword>
<evidence type="ECO:0000256" key="6">
    <source>
        <dbReference type="SAM" id="Coils"/>
    </source>
</evidence>
<evidence type="ECO:0000256" key="3">
    <source>
        <dbReference type="ARBA" id="ARBA00022553"/>
    </source>
</evidence>
<dbReference type="InterPro" id="IPR005467">
    <property type="entry name" value="His_kinase_dom"/>
</dbReference>
<dbReference type="Gene3D" id="3.30.565.10">
    <property type="entry name" value="Histidine kinase-like ATPase, C-terminal domain"/>
    <property type="match status" value="1"/>
</dbReference>
<dbReference type="SUPFAM" id="SSF55874">
    <property type="entry name" value="ATPase domain of HSP90 chaperone/DNA topoisomerase II/histidine kinase"/>
    <property type="match status" value="1"/>
</dbReference>
<keyword evidence="5" id="KW-0902">Two-component regulatory system</keyword>
<evidence type="ECO:0000256" key="5">
    <source>
        <dbReference type="ARBA" id="ARBA00023012"/>
    </source>
</evidence>